<accession>A0ABU9HGK1</accession>
<dbReference type="Proteomes" id="UP001366060">
    <property type="component" value="Unassembled WGS sequence"/>
</dbReference>
<reference evidence="1 2" key="1">
    <citation type="submission" date="2024-02" db="EMBL/GenBank/DDBJ databases">
        <title>Bacteria isolated from the canopy kelp, Nereocystis luetkeana.</title>
        <authorList>
            <person name="Pfister C.A."/>
            <person name="Younker I.T."/>
            <person name="Light S.H."/>
        </authorList>
    </citation>
    <scope>NUCLEOTIDE SEQUENCE [LARGE SCALE GENOMIC DNA]</scope>
    <source>
        <strain evidence="1 2">TI.2.07</strain>
    </source>
</reference>
<proteinExistence type="predicted"/>
<organism evidence="1 2">
    <name type="scientific">Psychromonas arctica</name>
    <dbReference type="NCBI Taxonomy" id="168275"/>
    <lineage>
        <taxon>Bacteria</taxon>
        <taxon>Pseudomonadati</taxon>
        <taxon>Pseudomonadota</taxon>
        <taxon>Gammaproteobacteria</taxon>
        <taxon>Alteromonadales</taxon>
        <taxon>Psychromonadaceae</taxon>
        <taxon>Psychromonas</taxon>
    </lineage>
</organism>
<dbReference type="EMBL" id="JBAKBA010000133">
    <property type="protein sequence ID" value="MEL0661025.1"/>
    <property type="molecule type" value="Genomic_DNA"/>
</dbReference>
<keyword evidence="2" id="KW-1185">Reference proteome</keyword>
<evidence type="ECO:0000313" key="1">
    <source>
        <dbReference type="EMBL" id="MEL0661025.1"/>
    </source>
</evidence>
<protein>
    <submittedName>
        <fullName evidence="1">Uncharacterized protein</fullName>
    </submittedName>
</protein>
<gene>
    <name evidence="1" type="ORF">V6255_18065</name>
</gene>
<feature type="non-terminal residue" evidence="1">
    <location>
        <position position="1"/>
    </location>
</feature>
<evidence type="ECO:0000313" key="2">
    <source>
        <dbReference type="Proteomes" id="UP001366060"/>
    </source>
</evidence>
<comment type="caution">
    <text evidence="1">The sequence shown here is derived from an EMBL/GenBank/DDBJ whole genome shotgun (WGS) entry which is preliminary data.</text>
</comment>
<sequence length="59" mass="6772">TITKFGTDSRYYLMVRGWLVQKVRGTDSRLQSQNSQSKREVLVTEVDALNQGIRAIDLE</sequence>
<name>A0ABU9HGK1_9GAMM</name>